<name>A0AAV9J2U1_CYACA</name>
<gene>
    <name evidence="3" type="ORF">CDCA_CDCA19G4641</name>
</gene>
<dbReference type="InterPro" id="IPR029062">
    <property type="entry name" value="Class_I_gatase-like"/>
</dbReference>
<accession>A0AAV9J2U1</accession>
<evidence type="ECO:0000313" key="4">
    <source>
        <dbReference type="Proteomes" id="UP001301350"/>
    </source>
</evidence>
<dbReference type="PANTHER" id="PTHR42695">
    <property type="entry name" value="GLUTAMINE AMIDOTRANSFERASE YLR126C-RELATED"/>
    <property type="match status" value="1"/>
</dbReference>
<organism evidence="3 4">
    <name type="scientific">Cyanidium caldarium</name>
    <name type="common">Red alga</name>
    <dbReference type="NCBI Taxonomy" id="2771"/>
    <lineage>
        <taxon>Eukaryota</taxon>
        <taxon>Rhodophyta</taxon>
        <taxon>Bangiophyceae</taxon>
        <taxon>Cyanidiales</taxon>
        <taxon>Cyanidiaceae</taxon>
        <taxon>Cyanidium</taxon>
    </lineage>
</organism>
<dbReference type="InterPro" id="IPR044992">
    <property type="entry name" value="ChyE-like"/>
</dbReference>
<dbReference type="SUPFAM" id="SSF52317">
    <property type="entry name" value="Class I glutamine amidotransferase-like"/>
    <property type="match status" value="1"/>
</dbReference>
<reference evidence="3 4" key="1">
    <citation type="submission" date="2022-07" db="EMBL/GenBank/DDBJ databases">
        <title>Genome-wide signatures of adaptation to extreme environments.</title>
        <authorList>
            <person name="Cho C.H."/>
            <person name="Yoon H.S."/>
        </authorList>
    </citation>
    <scope>NUCLEOTIDE SEQUENCE [LARGE SCALE GENOMIC DNA]</scope>
    <source>
        <strain evidence="3 4">DBV 063 E5</strain>
    </source>
</reference>
<dbReference type="EMBL" id="JANCYW010000019">
    <property type="protein sequence ID" value="KAK4538616.1"/>
    <property type="molecule type" value="Genomic_DNA"/>
</dbReference>
<dbReference type="Pfam" id="PF00117">
    <property type="entry name" value="GATase"/>
    <property type="match status" value="1"/>
</dbReference>
<evidence type="ECO:0000259" key="2">
    <source>
        <dbReference type="Pfam" id="PF00117"/>
    </source>
</evidence>
<evidence type="ECO:0000313" key="3">
    <source>
        <dbReference type="EMBL" id="KAK4538616.1"/>
    </source>
</evidence>
<dbReference type="Gene3D" id="3.40.50.880">
    <property type="match status" value="1"/>
</dbReference>
<sequence length="292" mass="31212">MNTPASFKDASGAQSLAVAVVDCQPFDTALAQRTGYGGFTETFARLFAKASPVPVQVRRYNAQALEFPDLACDGVDAVLVTGSFSSAYASDAWIARLKENIRRVCGRVPLIGICFGHQVIAEALGGRAGAHADGPEVAYAEFAVEDGARQRLTALCGHNAPVLPDAPRLIYFHFDEVKQLLPGAVNLGGNAHSRYEAYFMPDDRVLCWQGHPEFGLDLPLMRALLQSSRDRGRLSAEKYAAAVASLDRPTDSARVASLLVQFILAQRSSAQPNGTERQNGGVHAAHAVASST</sequence>
<protein>
    <recommendedName>
        <fullName evidence="2">Glutamine amidotransferase domain-containing protein</fullName>
    </recommendedName>
</protein>
<keyword evidence="4" id="KW-1185">Reference proteome</keyword>
<dbReference type="GO" id="GO:0005829">
    <property type="term" value="C:cytosol"/>
    <property type="evidence" value="ECO:0007669"/>
    <property type="project" value="TreeGrafter"/>
</dbReference>
<feature type="domain" description="Glutamine amidotransferase" evidence="2">
    <location>
        <begin position="37"/>
        <end position="215"/>
    </location>
</feature>
<comment type="caution">
    <text evidence="3">The sequence shown here is derived from an EMBL/GenBank/DDBJ whole genome shotgun (WGS) entry which is preliminary data.</text>
</comment>
<dbReference type="Proteomes" id="UP001301350">
    <property type="component" value="Unassembled WGS sequence"/>
</dbReference>
<evidence type="ECO:0000256" key="1">
    <source>
        <dbReference type="SAM" id="MobiDB-lite"/>
    </source>
</evidence>
<dbReference type="PANTHER" id="PTHR42695:SF5">
    <property type="entry name" value="GLUTAMINE AMIDOTRANSFERASE YLR126C-RELATED"/>
    <property type="match status" value="1"/>
</dbReference>
<dbReference type="CDD" id="cd01741">
    <property type="entry name" value="GATase1_1"/>
    <property type="match status" value="1"/>
</dbReference>
<dbReference type="AlphaFoldDB" id="A0AAV9J2U1"/>
<proteinExistence type="predicted"/>
<dbReference type="PROSITE" id="PS51273">
    <property type="entry name" value="GATASE_TYPE_1"/>
    <property type="match status" value="1"/>
</dbReference>
<dbReference type="InterPro" id="IPR017926">
    <property type="entry name" value="GATASE"/>
</dbReference>
<feature type="region of interest" description="Disordered" evidence="1">
    <location>
        <begin position="270"/>
        <end position="292"/>
    </location>
</feature>